<comment type="caution">
    <text evidence="1">The sequence shown here is derived from an EMBL/GenBank/DDBJ whole genome shotgun (WGS) entry which is preliminary data.</text>
</comment>
<name>A0A918D2N1_9BACI</name>
<dbReference type="InterPro" id="IPR043502">
    <property type="entry name" value="DNA/RNA_pol_sf"/>
</dbReference>
<gene>
    <name evidence="1" type="ORF">GCM10007971_22550</name>
</gene>
<reference evidence="1" key="2">
    <citation type="submission" date="2020-09" db="EMBL/GenBank/DDBJ databases">
        <authorList>
            <person name="Sun Q."/>
            <person name="Ohkuma M."/>
        </authorList>
    </citation>
    <scope>NUCLEOTIDE SEQUENCE</scope>
    <source>
        <strain evidence="1">JCM 17251</strain>
    </source>
</reference>
<dbReference type="AlphaFoldDB" id="A0A918D2N1"/>
<protein>
    <submittedName>
        <fullName evidence="1">Uncharacterized protein</fullName>
    </submittedName>
</protein>
<reference evidence="1" key="1">
    <citation type="journal article" date="2014" name="Int. J. Syst. Evol. Microbiol.">
        <title>Complete genome sequence of Corynebacterium casei LMG S-19264T (=DSM 44701T), isolated from a smear-ripened cheese.</title>
        <authorList>
            <consortium name="US DOE Joint Genome Institute (JGI-PGF)"/>
            <person name="Walter F."/>
            <person name="Albersmeier A."/>
            <person name="Kalinowski J."/>
            <person name="Ruckert C."/>
        </authorList>
    </citation>
    <scope>NUCLEOTIDE SEQUENCE</scope>
    <source>
        <strain evidence="1">JCM 17251</strain>
    </source>
</reference>
<evidence type="ECO:0000313" key="2">
    <source>
        <dbReference type="Proteomes" id="UP000624041"/>
    </source>
</evidence>
<keyword evidence="2" id="KW-1185">Reference proteome</keyword>
<accession>A0A918D2N1</accession>
<dbReference type="InterPro" id="IPR023211">
    <property type="entry name" value="DNA_pol_palm_dom_sf"/>
</dbReference>
<proteinExistence type="predicted"/>
<dbReference type="Gene3D" id="3.90.1600.10">
    <property type="entry name" value="Palm domain of DNA polymerase"/>
    <property type="match status" value="1"/>
</dbReference>
<dbReference type="Proteomes" id="UP000624041">
    <property type="component" value="Unassembled WGS sequence"/>
</dbReference>
<sequence>MKDDEITTIIDKGALERLLSQTYFLVGYNNYSMDDKLLASILKGMDPYDSLQKIIGKKRFTLNLQNPISIDLKQELPDLDLKEIQANLSYDITNTDIETDLKTMQFIFSEREDYFTSKFEVVKEFKLPASSLKKTRVNLASDVLKSRKGKDADRLKLTFDKQLTVTELPKPVIDFYQDIQKQFRGGRDFKDLEKQKFTFKLAGLDHIYGFGGLHAAKNNYASEGHFMQIDVKSYYPSLILNNGFLTGEALGRYKAIYSTRRELQNQEDNKEQAYKLITNIVYGGLKSKWTNLYNPQAANNVVVNGQLILTHLILLLENFCELIQTNTDGLIIKYEPVMKESILKIVKLFEQHYSLEFEIDYIKQIAQRDVNNYVIKYDDDTLHARGRFANHEGGNYERNSLTIIDKALVDYYMDGIKPNRTVLNEWRANRLERFQNVVRAGKFDGMAHEMKEDTLLEGTYTSHFEKLPDVNRVFASRDKYAGSIYKTKKGAETKYTKVPYTSENCLVWNESLDKLNKRHIDLNWYIKEIEGWIF</sequence>
<dbReference type="EMBL" id="BMOS01000014">
    <property type="protein sequence ID" value="GGN59429.1"/>
    <property type="molecule type" value="Genomic_DNA"/>
</dbReference>
<organism evidence="1 2">
    <name type="scientific">Oceanobacillus indicireducens</name>
    <dbReference type="NCBI Taxonomy" id="1004261"/>
    <lineage>
        <taxon>Bacteria</taxon>
        <taxon>Bacillati</taxon>
        <taxon>Bacillota</taxon>
        <taxon>Bacilli</taxon>
        <taxon>Bacillales</taxon>
        <taxon>Bacillaceae</taxon>
        <taxon>Oceanobacillus</taxon>
    </lineage>
</organism>
<evidence type="ECO:0000313" key="1">
    <source>
        <dbReference type="EMBL" id="GGN59429.1"/>
    </source>
</evidence>
<dbReference type="SUPFAM" id="SSF56672">
    <property type="entry name" value="DNA/RNA polymerases"/>
    <property type="match status" value="1"/>
</dbReference>